<proteinExistence type="predicted"/>
<protein>
    <submittedName>
        <fullName evidence="2">Uncharacterized protein</fullName>
    </submittedName>
</protein>
<evidence type="ECO:0000313" key="3">
    <source>
        <dbReference type="Proteomes" id="UP000636453"/>
    </source>
</evidence>
<sequence length="245" mass="26833">MLRHIVTIAVLASAGSAAAQDDIHMGAFNDAGSIISDIAGNAAVGKSIENELRRRQDEAPKVVAASRAPSDIGQLLSFRRDPRITEQVRAAIASDIRRGNPEAAEHFLKVSRRFDIQDALAREGLTPGSLVDVATYMVGVYWAAAHGTTRVPTGKPLRALRKQMAAALLRDQPERLRGVSDERKQRYADEMLIRAQMMASILADYARTPNPAEQAQIAKGAREQVRKTIGLDLLQYRLTEEGLVR</sequence>
<name>A0A919DAN3_9GAMM</name>
<dbReference type="EMBL" id="BNCF01000001">
    <property type="protein sequence ID" value="GHE26508.1"/>
    <property type="molecule type" value="Genomic_DNA"/>
</dbReference>
<organism evidence="2 3">
    <name type="scientific">Vulcaniibacterium thermophilum</name>
    <dbReference type="NCBI Taxonomy" id="1169913"/>
    <lineage>
        <taxon>Bacteria</taxon>
        <taxon>Pseudomonadati</taxon>
        <taxon>Pseudomonadota</taxon>
        <taxon>Gammaproteobacteria</taxon>
        <taxon>Lysobacterales</taxon>
        <taxon>Lysobacteraceae</taxon>
        <taxon>Vulcaniibacterium</taxon>
    </lineage>
</organism>
<accession>A0A919DAN3</accession>
<dbReference type="Proteomes" id="UP000636453">
    <property type="component" value="Unassembled WGS sequence"/>
</dbReference>
<feature type="chain" id="PRO_5037173356" evidence="1">
    <location>
        <begin position="20"/>
        <end position="245"/>
    </location>
</feature>
<gene>
    <name evidence="2" type="ORF">GCM10007167_04730</name>
</gene>
<dbReference type="AlphaFoldDB" id="A0A919DAN3"/>
<evidence type="ECO:0000313" key="2">
    <source>
        <dbReference type="EMBL" id="GHE26508.1"/>
    </source>
</evidence>
<reference evidence="2" key="2">
    <citation type="submission" date="2020-09" db="EMBL/GenBank/DDBJ databases">
        <authorList>
            <person name="Sun Q."/>
            <person name="Kim S."/>
        </authorList>
    </citation>
    <scope>NUCLEOTIDE SEQUENCE</scope>
    <source>
        <strain evidence="2">KCTC 32020</strain>
    </source>
</reference>
<dbReference type="InterPro" id="IPR046505">
    <property type="entry name" value="DUF6683"/>
</dbReference>
<comment type="caution">
    <text evidence="2">The sequence shown here is derived from an EMBL/GenBank/DDBJ whole genome shotgun (WGS) entry which is preliminary data.</text>
</comment>
<keyword evidence="1" id="KW-0732">Signal</keyword>
<dbReference type="Pfam" id="PF20388">
    <property type="entry name" value="DUF6683"/>
    <property type="match status" value="1"/>
</dbReference>
<dbReference type="RefSeq" id="WP_146472671.1">
    <property type="nucleotide sequence ID" value="NZ_BNCF01000001.1"/>
</dbReference>
<evidence type="ECO:0000256" key="1">
    <source>
        <dbReference type="SAM" id="SignalP"/>
    </source>
</evidence>
<reference evidence="2" key="1">
    <citation type="journal article" date="2014" name="Int. J. Syst. Evol. Microbiol.">
        <title>Complete genome sequence of Corynebacterium casei LMG S-19264T (=DSM 44701T), isolated from a smear-ripened cheese.</title>
        <authorList>
            <consortium name="US DOE Joint Genome Institute (JGI-PGF)"/>
            <person name="Walter F."/>
            <person name="Albersmeier A."/>
            <person name="Kalinowski J."/>
            <person name="Ruckert C."/>
        </authorList>
    </citation>
    <scope>NUCLEOTIDE SEQUENCE</scope>
    <source>
        <strain evidence="2">KCTC 32020</strain>
    </source>
</reference>
<keyword evidence="3" id="KW-1185">Reference proteome</keyword>
<feature type="signal peptide" evidence="1">
    <location>
        <begin position="1"/>
        <end position="19"/>
    </location>
</feature>